<proteinExistence type="inferred from homology"/>
<keyword evidence="4" id="KW-0460">Magnesium</keyword>
<evidence type="ECO:0000313" key="7">
    <source>
        <dbReference type="Proteomes" id="UP000287651"/>
    </source>
</evidence>
<organism evidence="6 7">
    <name type="scientific">Ensete ventricosum</name>
    <name type="common">Abyssinian banana</name>
    <name type="synonym">Musa ensete</name>
    <dbReference type="NCBI Taxonomy" id="4639"/>
    <lineage>
        <taxon>Eukaryota</taxon>
        <taxon>Viridiplantae</taxon>
        <taxon>Streptophyta</taxon>
        <taxon>Embryophyta</taxon>
        <taxon>Tracheophyta</taxon>
        <taxon>Spermatophyta</taxon>
        <taxon>Magnoliopsida</taxon>
        <taxon>Liliopsida</taxon>
        <taxon>Zingiberales</taxon>
        <taxon>Musaceae</taxon>
        <taxon>Ensete</taxon>
    </lineage>
</organism>
<evidence type="ECO:0000256" key="4">
    <source>
        <dbReference type="ARBA" id="ARBA00022842"/>
    </source>
</evidence>
<dbReference type="EMBL" id="AMZH03002369">
    <property type="protein sequence ID" value="RRT75816.1"/>
    <property type="molecule type" value="Genomic_DNA"/>
</dbReference>
<dbReference type="SUPFAM" id="SSF56784">
    <property type="entry name" value="HAD-like"/>
    <property type="match status" value="2"/>
</dbReference>
<keyword evidence="3" id="KW-0378">Hydrolase</keyword>
<accession>A0A427AHZ0</accession>
<comment type="similarity">
    <text evidence="1">Belongs to the 5'(3')-deoxyribonucleotidase family.</text>
</comment>
<evidence type="ECO:0000313" key="6">
    <source>
        <dbReference type="EMBL" id="RRT75816.1"/>
    </source>
</evidence>
<name>A0A427AHZ0_ENSVE</name>
<dbReference type="Gene3D" id="3.40.50.1000">
    <property type="entry name" value="HAD superfamily/HAD-like"/>
    <property type="match status" value="1"/>
</dbReference>
<dbReference type="InterPro" id="IPR023214">
    <property type="entry name" value="HAD_sf"/>
</dbReference>
<evidence type="ECO:0008006" key="8">
    <source>
        <dbReference type="Google" id="ProtNLM"/>
    </source>
</evidence>
<sequence>MKAFAHARTRSTKQKSKHLSSTNSPPHPNPRRRFLSRPSHQPTNDEAPLAYKRGPQRSTNKKCSAPRYYVIPQDSRPPFVPNPIRYSVGTPRYFDLRHTLTCSTASNRKTTRVLILGLGYSRSVWNRSMEGIGVDEKRSLAVDFGLCNAADGGDRRIWSSREWGQKIATGKRIFCNRSLNMKNIIAVGFDMDYTLAQYKPETFESMAYDGTVKKLVYNLGYPHEVCDSELWHFCAYVNRIETVNTTVPHYFLNLQILEWTFDSKYMVRGLVLDKKRGNILKVSLLNSFIWIYGVAL</sequence>
<dbReference type="Proteomes" id="UP000287651">
    <property type="component" value="Unassembled WGS sequence"/>
</dbReference>
<comment type="caution">
    <text evidence="6">The sequence shown here is derived from an EMBL/GenBank/DDBJ whole genome shotgun (WGS) entry which is preliminary data.</text>
</comment>
<keyword evidence="2" id="KW-0479">Metal-binding</keyword>
<gene>
    <name evidence="6" type="ORF">B296_00026059</name>
</gene>
<dbReference type="Pfam" id="PF05761">
    <property type="entry name" value="5_nucleotid"/>
    <property type="match status" value="1"/>
</dbReference>
<dbReference type="InterPro" id="IPR036412">
    <property type="entry name" value="HAD-like_sf"/>
</dbReference>
<evidence type="ECO:0000256" key="5">
    <source>
        <dbReference type="SAM" id="MobiDB-lite"/>
    </source>
</evidence>
<dbReference type="PANTHER" id="PTHR12103">
    <property type="entry name" value="5'-NUCLEOTIDASE DOMAIN-CONTAINING"/>
    <property type="match status" value="1"/>
</dbReference>
<dbReference type="InterPro" id="IPR008380">
    <property type="entry name" value="HAD-SF_hydro_IG_5-nucl"/>
</dbReference>
<protein>
    <recommendedName>
        <fullName evidence="8">5'-nucleotidase</fullName>
    </recommendedName>
</protein>
<reference evidence="6 7" key="1">
    <citation type="journal article" date="2014" name="Agronomy (Basel)">
        <title>A Draft Genome Sequence for Ensete ventricosum, the Drought-Tolerant Tree Against Hunger.</title>
        <authorList>
            <person name="Harrison J."/>
            <person name="Moore K.A."/>
            <person name="Paszkiewicz K."/>
            <person name="Jones T."/>
            <person name="Grant M."/>
            <person name="Ambacheew D."/>
            <person name="Muzemil S."/>
            <person name="Studholme D.J."/>
        </authorList>
    </citation>
    <scope>NUCLEOTIDE SEQUENCE [LARGE SCALE GENOMIC DNA]</scope>
</reference>
<evidence type="ECO:0000256" key="3">
    <source>
        <dbReference type="ARBA" id="ARBA00022801"/>
    </source>
</evidence>
<evidence type="ECO:0000256" key="2">
    <source>
        <dbReference type="ARBA" id="ARBA00022723"/>
    </source>
</evidence>
<feature type="compositionally biased region" description="Basic residues" evidence="5">
    <location>
        <begin position="1"/>
        <end position="18"/>
    </location>
</feature>
<dbReference type="AlphaFoldDB" id="A0A427AHZ0"/>
<dbReference type="PANTHER" id="PTHR12103:SF15">
    <property type="entry name" value="CYTOSOLIC PURINE 5'-NUCLEOTIDASE"/>
    <property type="match status" value="1"/>
</dbReference>
<feature type="region of interest" description="Disordered" evidence="5">
    <location>
        <begin position="1"/>
        <end position="66"/>
    </location>
</feature>
<evidence type="ECO:0000256" key="1">
    <source>
        <dbReference type="ARBA" id="ARBA00009589"/>
    </source>
</evidence>
<dbReference type="GO" id="GO:0008253">
    <property type="term" value="F:5'-nucleotidase activity"/>
    <property type="evidence" value="ECO:0007669"/>
    <property type="project" value="TreeGrafter"/>
</dbReference>
<dbReference type="GO" id="GO:0046872">
    <property type="term" value="F:metal ion binding"/>
    <property type="evidence" value="ECO:0007669"/>
    <property type="project" value="UniProtKB-KW"/>
</dbReference>